<evidence type="ECO:0000256" key="1">
    <source>
        <dbReference type="SAM" id="Phobius"/>
    </source>
</evidence>
<organism evidence="2 3">
    <name type="scientific">Phyllostomus discolor</name>
    <name type="common">pale spear-nosed bat</name>
    <dbReference type="NCBI Taxonomy" id="89673"/>
    <lineage>
        <taxon>Eukaryota</taxon>
        <taxon>Metazoa</taxon>
        <taxon>Chordata</taxon>
        <taxon>Craniata</taxon>
        <taxon>Vertebrata</taxon>
        <taxon>Euteleostomi</taxon>
        <taxon>Mammalia</taxon>
        <taxon>Eutheria</taxon>
        <taxon>Laurasiatheria</taxon>
        <taxon>Chiroptera</taxon>
        <taxon>Yangochiroptera</taxon>
        <taxon>Phyllostomidae</taxon>
        <taxon>Phyllostominae</taxon>
        <taxon>Phyllostomus</taxon>
    </lineage>
</organism>
<evidence type="ECO:0000313" key="3">
    <source>
        <dbReference type="Proteomes" id="UP000664940"/>
    </source>
</evidence>
<dbReference type="Proteomes" id="UP000664940">
    <property type="component" value="Unassembled WGS sequence"/>
</dbReference>
<proteinExistence type="predicted"/>
<keyword evidence="1" id="KW-0472">Membrane</keyword>
<name>A0A833Z9G0_9CHIR</name>
<dbReference type="EMBL" id="JABVXQ010000010">
    <property type="protein sequence ID" value="KAF6088502.1"/>
    <property type="molecule type" value="Genomic_DNA"/>
</dbReference>
<keyword evidence="1" id="KW-1133">Transmembrane helix</keyword>
<comment type="caution">
    <text evidence="2">The sequence shown here is derived from an EMBL/GenBank/DDBJ whole genome shotgun (WGS) entry which is preliminary data.</text>
</comment>
<dbReference type="AlphaFoldDB" id="A0A833Z9G0"/>
<sequence length="127" mass="14354">MLIVVVPQCLGILSSSIFVLSAFSFLGFYGYIYPPAQRFRPQLCSVYGHTHQTQFSFLYSVFYLQCFQVLPQDSQLSAFMPHLFLDALYFIHDSPWCIAVLNSSSDNANIPARSVSSNCAFSLRYAL</sequence>
<gene>
    <name evidence="2" type="ORF">HJG60_008325</name>
</gene>
<keyword evidence="1" id="KW-0812">Transmembrane</keyword>
<accession>A0A833Z9G0</accession>
<protein>
    <submittedName>
        <fullName evidence="2">Uncharacterized protein</fullName>
    </submittedName>
</protein>
<evidence type="ECO:0000313" key="2">
    <source>
        <dbReference type="EMBL" id="KAF6088502.1"/>
    </source>
</evidence>
<feature type="transmembrane region" description="Helical" evidence="1">
    <location>
        <begin position="12"/>
        <end position="32"/>
    </location>
</feature>
<reference evidence="2 3" key="1">
    <citation type="journal article" date="2020" name="Nature">
        <title>Six reference-quality genomes reveal evolution of bat adaptations.</title>
        <authorList>
            <person name="Jebb D."/>
            <person name="Huang Z."/>
            <person name="Pippel M."/>
            <person name="Hughes G.M."/>
            <person name="Lavrichenko K."/>
            <person name="Devanna P."/>
            <person name="Winkler S."/>
            <person name="Jermiin L.S."/>
            <person name="Skirmuntt E.C."/>
            <person name="Katzourakis A."/>
            <person name="Burkitt-Gray L."/>
            <person name="Ray D.A."/>
            <person name="Sullivan K.A.M."/>
            <person name="Roscito J.G."/>
            <person name="Kirilenko B.M."/>
            <person name="Davalos L.M."/>
            <person name="Corthals A.P."/>
            <person name="Power M.L."/>
            <person name="Jones G."/>
            <person name="Ransome R.D."/>
            <person name="Dechmann D.K.N."/>
            <person name="Locatelli A.G."/>
            <person name="Puechmaille S.J."/>
            <person name="Fedrigo O."/>
            <person name="Jarvis E.D."/>
            <person name="Hiller M."/>
            <person name="Vernes S.C."/>
            <person name="Myers E.W."/>
            <person name="Teeling E.C."/>
        </authorList>
    </citation>
    <scope>NUCLEOTIDE SEQUENCE [LARGE SCALE GENOMIC DNA]</scope>
    <source>
        <strain evidence="2">Bat1K_MPI-CBG_1</strain>
    </source>
</reference>